<dbReference type="RefSeq" id="WP_279652258.1">
    <property type="nucleotide sequence ID" value="NZ_CP122539.1"/>
</dbReference>
<protein>
    <recommendedName>
        <fullName evidence="3">OmpA-like domain-containing protein</fullName>
    </recommendedName>
</protein>
<organism evidence="1 2">
    <name type="scientific">Tenacibaculum tangerinum</name>
    <dbReference type="NCBI Taxonomy" id="3038772"/>
    <lineage>
        <taxon>Bacteria</taxon>
        <taxon>Pseudomonadati</taxon>
        <taxon>Bacteroidota</taxon>
        <taxon>Flavobacteriia</taxon>
        <taxon>Flavobacteriales</taxon>
        <taxon>Flavobacteriaceae</taxon>
        <taxon>Tenacibaculum</taxon>
    </lineage>
</organism>
<dbReference type="SUPFAM" id="SSF103088">
    <property type="entry name" value="OmpA-like"/>
    <property type="match status" value="1"/>
</dbReference>
<gene>
    <name evidence="1" type="ORF">P8625_04310</name>
</gene>
<sequence>MKNLLFILILIQTSIGVANNECYKKISGEWVLVDCFIIQLENAKIDWNNNSASLTADQKKYIDSIILPTFSKNRKFKLAFTSYSKNTNPSQNLSQLREQSIINYLTSKGVNSERLISTGYGESNSKSETILSNLEETDGITLMDVYTSYSIATIERDDEDLRISKIESFKPEIKTLSVDEKKLERISLLSENRRKILSQCKPLSTAPSSHRKFNKIQLYAYEKIDGSVDLEFFKKLFSPKGKFDNLKISNLNGFYQPVECKCKIEGKDYTVGLAWFYGVISSLNINNKSGELKLSALDIVSASVTLGRSTVSGRIYGEGLYSDEMNIDFDLSTFSVKEYGNYNIFVKDYLDLRKGIVSKKTTFSPTLILLELYELNN</sequence>
<keyword evidence="2" id="KW-1185">Reference proteome</keyword>
<accession>A0ABY8L4S5</accession>
<dbReference type="InterPro" id="IPR036737">
    <property type="entry name" value="OmpA-like_sf"/>
</dbReference>
<reference evidence="1 2" key="1">
    <citation type="submission" date="2023-04" db="EMBL/GenBank/DDBJ databases">
        <title>Tenacibaculum tangerinum sp. nov., isolated from sea tidal flat of South Korea.</title>
        <authorList>
            <person name="Lee S.H."/>
            <person name="Kim J.-J."/>
        </authorList>
    </citation>
    <scope>NUCLEOTIDE SEQUENCE [LARGE SCALE GENOMIC DNA]</scope>
    <source>
        <strain evidence="1 2">GRR-S3-23</strain>
    </source>
</reference>
<evidence type="ECO:0000313" key="1">
    <source>
        <dbReference type="EMBL" id="WGH76390.1"/>
    </source>
</evidence>
<dbReference type="EMBL" id="CP122539">
    <property type="protein sequence ID" value="WGH76390.1"/>
    <property type="molecule type" value="Genomic_DNA"/>
</dbReference>
<dbReference type="Proteomes" id="UP001232001">
    <property type="component" value="Chromosome"/>
</dbReference>
<evidence type="ECO:0008006" key="3">
    <source>
        <dbReference type="Google" id="ProtNLM"/>
    </source>
</evidence>
<dbReference type="Gene3D" id="3.30.1330.60">
    <property type="entry name" value="OmpA-like domain"/>
    <property type="match status" value="1"/>
</dbReference>
<proteinExistence type="predicted"/>
<name>A0ABY8L4S5_9FLAO</name>
<evidence type="ECO:0000313" key="2">
    <source>
        <dbReference type="Proteomes" id="UP001232001"/>
    </source>
</evidence>